<dbReference type="InterPro" id="IPR037185">
    <property type="entry name" value="EmrE-like"/>
</dbReference>
<protein>
    <recommendedName>
        <fullName evidence="3">EamA domain-containing protein</fullName>
    </recommendedName>
</protein>
<accession>A0A0J5VJZ3</accession>
<evidence type="ECO:0000313" key="4">
    <source>
        <dbReference type="EMBL" id="KZE48019.1"/>
    </source>
</evidence>
<dbReference type="RefSeq" id="WP_048006954.1">
    <property type="nucleotide sequence ID" value="NZ_JAMQJC010000008.1"/>
</dbReference>
<comment type="caution">
    <text evidence="4">The sequence shown here is derived from an EMBL/GenBank/DDBJ whole genome shotgun (WGS) entry which is preliminary data.</text>
</comment>
<dbReference type="PANTHER" id="PTHR22911:SF76">
    <property type="entry name" value="EAMA DOMAIN-CONTAINING PROTEIN"/>
    <property type="match status" value="1"/>
</dbReference>
<evidence type="ECO:0000313" key="5">
    <source>
        <dbReference type="Proteomes" id="UP000076510"/>
    </source>
</evidence>
<name>A0A0J5VJZ3_9BACI</name>
<dbReference type="AlphaFoldDB" id="A0A0J5VJZ3"/>
<dbReference type="Proteomes" id="UP000076510">
    <property type="component" value="Unassembled WGS sequence"/>
</dbReference>
<dbReference type="PATRIC" id="fig|189381.10.peg.87"/>
<dbReference type="SUPFAM" id="SSF103481">
    <property type="entry name" value="Multidrug resistance efflux transporter EmrE"/>
    <property type="match status" value="2"/>
</dbReference>
<evidence type="ECO:0000259" key="3">
    <source>
        <dbReference type="Pfam" id="PF00892"/>
    </source>
</evidence>
<organism evidence="4 5">
    <name type="scientific">Rossellomorea marisflavi</name>
    <dbReference type="NCBI Taxonomy" id="189381"/>
    <lineage>
        <taxon>Bacteria</taxon>
        <taxon>Bacillati</taxon>
        <taxon>Bacillota</taxon>
        <taxon>Bacilli</taxon>
        <taxon>Bacillales</taxon>
        <taxon>Bacillaceae</taxon>
        <taxon>Rossellomorea</taxon>
    </lineage>
</organism>
<dbReference type="PANTHER" id="PTHR22911">
    <property type="entry name" value="ACYL-MALONYL CONDENSING ENZYME-RELATED"/>
    <property type="match status" value="1"/>
</dbReference>
<dbReference type="GO" id="GO:0016020">
    <property type="term" value="C:membrane"/>
    <property type="evidence" value="ECO:0007669"/>
    <property type="project" value="InterPro"/>
</dbReference>
<feature type="domain" description="EamA" evidence="3">
    <location>
        <begin position="150"/>
        <end position="285"/>
    </location>
</feature>
<feature type="domain" description="EamA" evidence="3">
    <location>
        <begin position="9"/>
        <end position="139"/>
    </location>
</feature>
<dbReference type="OrthoDB" id="9790852at2"/>
<evidence type="ECO:0000256" key="2">
    <source>
        <dbReference type="ARBA" id="ARBA00007362"/>
    </source>
</evidence>
<reference evidence="5" key="1">
    <citation type="submission" date="2016-01" db="EMBL/GenBank/DDBJ databases">
        <title>Whole genome sequencing of Bhargavaea cecembensis T14.</title>
        <authorList>
            <person name="Hong K.W."/>
        </authorList>
    </citation>
    <scope>NUCLEOTIDE SEQUENCE [LARGE SCALE GENOMIC DNA]</scope>
    <source>
        <strain evidence="5">M19</strain>
    </source>
</reference>
<dbReference type="InterPro" id="IPR000620">
    <property type="entry name" value="EamA_dom"/>
</dbReference>
<gene>
    <name evidence="4" type="ORF">AV649_20030</name>
</gene>
<dbReference type="EMBL" id="LQQY01000019">
    <property type="protein sequence ID" value="KZE48019.1"/>
    <property type="molecule type" value="Genomic_DNA"/>
</dbReference>
<sequence length="309" mass="34077">MSEAKINPYLLLAIGVISVSTSAIIVKFSAAPAGVLAFYRLFFTVLLMTPFFLLHYVKELKLITVKDWGLCLLAGGFLAFHFILWFESLNYTSVASSTVLVTLQPLFAFMGAYLFFGEKLTGKSVVSAILAVSGSFVISWGDFKISGTALWGDLLALVACALVTGYLLFGQTIRKRLSLMTYTYIVYAMSAAVLFIYSVVKGDSFYPYAGEEWVYFLLLAVIPTLLGHTLFNWSLKWLSTSTISMAILFEPVGAAILAYWLLSEKILLTQVIGAGIILLGVTIFLMEERKLKKAVKELRKVEGRSGVPL</sequence>
<comment type="subcellular location">
    <subcellularLocation>
        <location evidence="1">Endomembrane system</location>
        <topology evidence="1">Multi-pass membrane protein</topology>
    </subcellularLocation>
</comment>
<comment type="similarity">
    <text evidence="2">Belongs to the EamA transporter family.</text>
</comment>
<evidence type="ECO:0000256" key="1">
    <source>
        <dbReference type="ARBA" id="ARBA00004127"/>
    </source>
</evidence>
<dbReference type="Pfam" id="PF00892">
    <property type="entry name" value="EamA"/>
    <property type="match status" value="2"/>
</dbReference>
<proteinExistence type="inferred from homology"/>